<organism evidence="1 2">
    <name type="scientific">Hibiscus sabdariffa</name>
    <name type="common">roselle</name>
    <dbReference type="NCBI Taxonomy" id="183260"/>
    <lineage>
        <taxon>Eukaryota</taxon>
        <taxon>Viridiplantae</taxon>
        <taxon>Streptophyta</taxon>
        <taxon>Embryophyta</taxon>
        <taxon>Tracheophyta</taxon>
        <taxon>Spermatophyta</taxon>
        <taxon>Magnoliopsida</taxon>
        <taxon>eudicotyledons</taxon>
        <taxon>Gunneridae</taxon>
        <taxon>Pentapetalae</taxon>
        <taxon>rosids</taxon>
        <taxon>malvids</taxon>
        <taxon>Malvales</taxon>
        <taxon>Malvaceae</taxon>
        <taxon>Malvoideae</taxon>
        <taxon>Hibiscus</taxon>
    </lineage>
</organism>
<accession>A0ABR2F054</accession>
<proteinExistence type="predicted"/>
<dbReference type="EMBL" id="JBBPBM010000009">
    <property type="protein sequence ID" value="KAK8568320.1"/>
    <property type="molecule type" value="Genomic_DNA"/>
</dbReference>
<evidence type="ECO:0000313" key="1">
    <source>
        <dbReference type="EMBL" id="KAK8568320.1"/>
    </source>
</evidence>
<protein>
    <submittedName>
        <fullName evidence="1">Uncharacterized protein</fullName>
    </submittedName>
</protein>
<dbReference type="Proteomes" id="UP001472677">
    <property type="component" value="Unassembled WGS sequence"/>
</dbReference>
<comment type="caution">
    <text evidence="1">The sequence shown here is derived from an EMBL/GenBank/DDBJ whole genome shotgun (WGS) entry which is preliminary data.</text>
</comment>
<gene>
    <name evidence="1" type="ORF">V6N12_006874</name>
</gene>
<sequence length="166" mass="17821">MLRLLHIKPNPVCRRLYLSTDANEWVLQGLEGAGGGERSGIEGIVIGIEGMLGRGGKLVGKLGKLGSGGIAPGFGNAGIAGIGGKEATERGHFVEIFESDEADERKLSEEEKAWSWVYIGLGAGELVMLEVLVAHLPIIPWTMEFEIGEMQLWLARKLPQALKSAT</sequence>
<keyword evidence="2" id="KW-1185">Reference proteome</keyword>
<name>A0ABR2F054_9ROSI</name>
<evidence type="ECO:0000313" key="2">
    <source>
        <dbReference type="Proteomes" id="UP001472677"/>
    </source>
</evidence>
<reference evidence="1 2" key="1">
    <citation type="journal article" date="2024" name="G3 (Bethesda)">
        <title>Genome assembly of Hibiscus sabdariffa L. provides insights into metabolisms of medicinal natural products.</title>
        <authorList>
            <person name="Kim T."/>
        </authorList>
    </citation>
    <scope>NUCLEOTIDE SEQUENCE [LARGE SCALE GENOMIC DNA]</scope>
    <source>
        <strain evidence="1">TK-2024</strain>
        <tissue evidence="1">Old leaves</tissue>
    </source>
</reference>